<evidence type="ECO:0000256" key="2">
    <source>
        <dbReference type="ARBA" id="ARBA00007806"/>
    </source>
</evidence>
<dbReference type="InterPro" id="IPR013780">
    <property type="entry name" value="Glyco_hydro_b"/>
</dbReference>
<dbReference type="Gene3D" id="3.20.20.80">
    <property type="entry name" value="Glycosidases"/>
    <property type="match status" value="1"/>
</dbReference>
<keyword evidence="4" id="KW-0378">Hydrolase</keyword>
<evidence type="ECO:0000256" key="4">
    <source>
        <dbReference type="RuleBase" id="RU361185"/>
    </source>
</evidence>
<keyword evidence="4" id="KW-0326">Glycosidase</keyword>
<name>R7Z383_CONA1</name>
<dbReference type="EMBL" id="JH767599">
    <property type="protein sequence ID" value="EON68635.1"/>
    <property type="molecule type" value="Genomic_DNA"/>
</dbReference>
<dbReference type="STRING" id="1168221.R7Z383"/>
<evidence type="ECO:0000259" key="5">
    <source>
        <dbReference type="Pfam" id="PF01055"/>
    </source>
</evidence>
<dbReference type="OMA" id="PLEHIHM"/>
<dbReference type="GO" id="GO:0004558">
    <property type="term" value="F:alpha-1,4-glucosidase activity"/>
    <property type="evidence" value="ECO:0007669"/>
    <property type="project" value="UniProtKB-EC"/>
</dbReference>
<evidence type="ECO:0000313" key="7">
    <source>
        <dbReference type="EMBL" id="EON68635.1"/>
    </source>
</evidence>
<dbReference type="HOGENOM" id="CLU_087034_0_0_1"/>
<evidence type="ECO:0000259" key="6">
    <source>
        <dbReference type="Pfam" id="PF21365"/>
    </source>
</evidence>
<dbReference type="RefSeq" id="XP_007783952.1">
    <property type="nucleotide sequence ID" value="XM_007785762.1"/>
</dbReference>
<evidence type="ECO:0000256" key="3">
    <source>
        <dbReference type="ARBA" id="ARBA00012741"/>
    </source>
</evidence>
<dbReference type="InterPro" id="IPR000322">
    <property type="entry name" value="Glyco_hydro_31_TIM"/>
</dbReference>
<gene>
    <name evidence="7" type="ORF">W97_07893</name>
</gene>
<evidence type="ECO:0000256" key="1">
    <source>
        <dbReference type="ARBA" id="ARBA00001657"/>
    </source>
</evidence>
<sequence length="236" mass="26730">MYFPIVQALKFAIASIKMFGTDTYGFARNAGMELCTRWMQLSTLFPFYPNYNVIGAIPQEAFRWTQPQPPPPLFYHAHTAGETVMRALAWEFSNDLLLRGVDNQFMLGPGLLITPVLKPLVTTIRGVFPSVVDDVVWYDYYALAHMDVWTDVNTTLQAPLEHIHMHVRGGSIVARQAPGNTTATLRRYPWGLLVALNANGEARCDLYIDDGESLVQFKRGRTTCRRATRLLVRFAM</sequence>
<dbReference type="GeneID" id="19905204"/>
<dbReference type="PANTHER" id="PTHR22762:SF133">
    <property type="entry name" value="P-TYPE DOMAIN-CONTAINING PROTEIN"/>
    <property type="match status" value="1"/>
</dbReference>
<reference evidence="8" key="1">
    <citation type="submission" date="2012-06" db="EMBL/GenBank/DDBJ databases">
        <title>The genome sequence of Coniosporium apollinis CBS 100218.</title>
        <authorList>
            <consortium name="The Broad Institute Genome Sequencing Platform"/>
            <person name="Cuomo C."/>
            <person name="Gorbushina A."/>
            <person name="Noack S."/>
            <person name="Walker B."/>
            <person name="Young S.K."/>
            <person name="Zeng Q."/>
            <person name="Gargeya S."/>
            <person name="Fitzgerald M."/>
            <person name="Haas B."/>
            <person name="Abouelleil A."/>
            <person name="Alvarado L."/>
            <person name="Arachchi H.M."/>
            <person name="Berlin A.M."/>
            <person name="Chapman S.B."/>
            <person name="Goldberg J."/>
            <person name="Griggs A."/>
            <person name="Gujja S."/>
            <person name="Hansen M."/>
            <person name="Howarth C."/>
            <person name="Imamovic A."/>
            <person name="Larimer J."/>
            <person name="McCowan C."/>
            <person name="Montmayeur A."/>
            <person name="Murphy C."/>
            <person name="Neiman D."/>
            <person name="Pearson M."/>
            <person name="Priest M."/>
            <person name="Roberts A."/>
            <person name="Saif S."/>
            <person name="Shea T."/>
            <person name="Sisk P."/>
            <person name="Sykes S."/>
            <person name="Wortman J."/>
            <person name="Nusbaum C."/>
            <person name="Birren B."/>
        </authorList>
    </citation>
    <scope>NUCLEOTIDE SEQUENCE [LARGE SCALE GENOMIC DNA]</scope>
    <source>
        <strain evidence="8">CBS 100218</strain>
    </source>
</reference>
<dbReference type="InterPro" id="IPR048395">
    <property type="entry name" value="Glyco_hydro_31_C"/>
</dbReference>
<dbReference type="AlphaFoldDB" id="R7Z383"/>
<dbReference type="SUPFAM" id="SSF51011">
    <property type="entry name" value="Glycosyl hydrolase domain"/>
    <property type="match status" value="1"/>
</dbReference>
<dbReference type="Gene3D" id="2.60.40.1180">
    <property type="entry name" value="Golgi alpha-mannosidase II"/>
    <property type="match status" value="2"/>
</dbReference>
<dbReference type="OrthoDB" id="5839090at2759"/>
<dbReference type="Pfam" id="PF21365">
    <property type="entry name" value="Glyco_hydro_31_3rd"/>
    <property type="match status" value="1"/>
</dbReference>
<protein>
    <recommendedName>
        <fullName evidence="3">alpha-glucosidase</fullName>
        <ecNumber evidence="3">3.2.1.20</ecNumber>
    </recommendedName>
</protein>
<dbReference type="PANTHER" id="PTHR22762">
    <property type="entry name" value="ALPHA-GLUCOSIDASE"/>
    <property type="match status" value="1"/>
</dbReference>
<dbReference type="SUPFAM" id="SSF51445">
    <property type="entry name" value="(Trans)glycosidases"/>
    <property type="match status" value="1"/>
</dbReference>
<feature type="domain" description="Glycoside hydrolase family 31 TIM barrel" evidence="5">
    <location>
        <begin position="1"/>
        <end position="66"/>
    </location>
</feature>
<keyword evidence="8" id="KW-1185">Reference proteome</keyword>
<accession>R7Z383</accession>
<evidence type="ECO:0000313" key="8">
    <source>
        <dbReference type="Proteomes" id="UP000016924"/>
    </source>
</evidence>
<comment type="catalytic activity">
    <reaction evidence="1">
        <text>Hydrolysis of terminal, non-reducing (1-&gt;4)-linked alpha-D-glucose residues with release of alpha-D-glucose.</text>
        <dbReference type="EC" id="3.2.1.20"/>
    </reaction>
</comment>
<dbReference type="Proteomes" id="UP000016924">
    <property type="component" value="Unassembled WGS sequence"/>
</dbReference>
<dbReference type="GO" id="GO:0005975">
    <property type="term" value="P:carbohydrate metabolic process"/>
    <property type="evidence" value="ECO:0007669"/>
    <property type="project" value="InterPro"/>
</dbReference>
<dbReference type="eggNOG" id="KOG1065">
    <property type="taxonomic scope" value="Eukaryota"/>
</dbReference>
<comment type="similarity">
    <text evidence="2 4">Belongs to the glycosyl hydrolase 31 family.</text>
</comment>
<proteinExistence type="inferred from homology"/>
<dbReference type="Pfam" id="PF01055">
    <property type="entry name" value="Glyco_hydro_31_2nd"/>
    <property type="match status" value="1"/>
</dbReference>
<dbReference type="InterPro" id="IPR017853">
    <property type="entry name" value="GH"/>
</dbReference>
<dbReference type="EC" id="3.2.1.20" evidence="3"/>
<feature type="domain" description="Glycosyl hydrolase family 31 C-terminal" evidence="6">
    <location>
        <begin position="81"/>
        <end position="173"/>
    </location>
</feature>
<organism evidence="7 8">
    <name type="scientific">Coniosporium apollinis (strain CBS 100218)</name>
    <name type="common">Rock-inhabiting black yeast</name>
    <dbReference type="NCBI Taxonomy" id="1168221"/>
    <lineage>
        <taxon>Eukaryota</taxon>
        <taxon>Fungi</taxon>
        <taxon>Dikarya</taxon>
        <taxon>Ascomycota</taxon>
        <taxon>Pezizomycotina</taxon>
        <taxon>Dothideomycetes</taxon>
        <taxon>Dothideomycetes incertae sedis</taxon>
        <taxon>Coniosporium</taxon>
    </lineage>
</organism>